<gene>
    <name evidence="2" type="ORF">AGLY_015891</name>
</gene>
<dbReference type="AlphaFoldDB" id="A0A6G0SZ71"/>
<reference evidence="2 3" key="1">
    <citation type="submission" date="2019-08" db="EMBL/GenBank/DDBJ databases">
        <title>The genome of the soybean aphid Biotype 1, its phylome, world population structure and adaptation to the North American continent.</title>
        <authorList>
            <person name="Giordano R."/>
            <person name="Donthu R.K."/>
            <person name="Hernandez A.G."/>
            <person name="Wright C.L."/>
            <person name="Zimin A.V."/>
        </authorList>
    </citation>
    <scope>NUCLEOTIDE SEQUENCE [LARGE SCALE GENOMIC DNA]</scope>
    <source>
        <tissue evidence="2">Whole aphids</tissue>
    </source>
</reference>
<sequence>MSEISSLIKFRGQLKASVTRFLNFVTKENVDVNEVHVRKEKIEGIWSEYERIQSAIEETEGVEMNEQDKYREEFEDMFFKAVGIAKKLTEPVVNKKEAQPYHGESHLTYEEFNTILTRVEACLNSRPLTEMSSDPSDLTYLTPAHFLIGESLMAVPERDESTMPANRLDRWRRIRQYSQILWKRWSHEYLNQLQVRKKWSVERGPTLGIGTIVLIRDENLKPLNWKLGRVLSLHHGEDGVTRTALVKTMTGEYNRAFHISSSPSWRAVLTHDIVR</sequence>
<comment type="caution">
    <text evidence="2">The sequence shown here is derived from an EMBL/GenBank/DDBJ whole genome shotgun (WGS) entry which is preliminary data.</text>
</comment>
<organism evidence="2 3">
    <name type="scientific">Aphis glycines</name>
    <name type="common">Soybean aphid</name>
    <dbReference type="NCBI Taxonomy" id="307491"/>
    <lineage>
        <taxon>Eukaryota</taxon>
        <taxon>Metazoa</taxon>
        <taxon>Ecdysozoa</taxon>
        <taxon>Arthropoda</taxon>
        <taxon>Hexapoda</taxon>
        <taxon>Insecta</taxon>
        <taxon>Pterygota</taxon>
        <taxon>Neoptera</taxon>
        <taxon>Paraneoptera</taxon>
        <taxon>Hemiptera</taxon>
        <taxon>Sternorrhyncha</taxon>
        <taxon>Aphidomorpha</taxon>
        <taxon>Aphidoidea</taxon>
        <taxon>Aphididae</taxon>
        <taxon>Aphidini</taxon>
        <taxon>Aphis</taxon>
        <taxon>Aphis</taxon>
    </lineage>
</organism>
<accession>A0A6G0SZ71</accession>
<keyword evidence="3" id="KW-1185">Reference proteome</keyword>
<name>A0A6G0SZ71_APHGL</name>
<proteinExistence type="predicted"/>
<dbReference type="PANTHER" id="PTHR47331:SF2">
    <property type="match status" value="1"/>
</dbReference>
<feature type="domain" description="DUF5641" evidence="1">
    <location>
        <begin position="170"/>
        <end position="257"/>
    </location>
</feature>
<dbReference type="PANTHER" id="PTHR47331">
    <property type="entry name" value="PHD-TYPE DOMAIN-CONTAINING PROTEIN"/>
    <property type="match status" value="1"/>
</dbReference>
<evidence type="ECO:0000313" key="3">
    <source>
        <dbReference type="Proteomes" id="UP000475862"/>
    </source>
</evidence>
<dbReference type="Pfam" id="PF18701">
    <property type="entry name" value="DUF5641"/>
    <property type="match status" value="1"/>
</dbReference>
<dbReference type="EMBL" id="VYZN01000078">
    <property type="protein sequence ID" value="KAE9523673.1"/>
    <property type="molecule type" value="Genomic_DNA"/>
</dbReference>
<dbReference type="InterPro" id="IPR040676">
    <property type="entry name" value="DUF5641"/>
</dbReference>
<dbReference type="Proteomes" id="UP000475862">
    <property type="component" value="Unassembled WGS sequence"/>
</dbReference>
<protein>
    <recommendedName>
        <fullName evidence="1">DUF5641 domain-containing protein</fullName>
    </recommendedName>
</protein>
<evidence type="ECO:0000313" key="2">
    <source>
        <dbReference type="EMBL" id="KAE9523673.1"/>
    </source>
</evidence>
<evidence type="ECO:0000259" key="1">
    <source>
        <dbReference type="Pfam" id="PF18701"/>
    </source>
</evidence>
<dbReference type="OrthoDB" id="5986643at2759"/>